<name>A0A5J4QBI4_9ZZZZ</name>
<organism evidence="2">
    <name type="scientific">termite gut metagenome</name>
    <dbReference type="NCBI Taxonomy" id="433724"/>
    <lineage>
        <taxon>unclassified sequences</taxon>
        <taxon>metagenomes</taxon>
        <taxon>organismal metagenomes</taxon>
    </lineage>
</organism>
<proteinExistence type="predicted"/>
<dbReference type="AlphaFoldDB" id="A0A5J4QBI4"/>
<dbReference type="SUPFAM" id="SSF53187">
    <property type="entry name" value="Zn-dependent exopeptidases"/>
    <property type="match status" value="1"/>
</dbReference>
<gene>
    <name evidence="2" type="ORF">EZS27_031031</name>
</gene>
<evidence type="ECO:0000313" key="2">
    <source>
        <dbReference type="EMBL" id="KAA6319027.1"/>
    </source>
</evidence>
<comment type="caution">
    <text evidence="2">The sequence shown here is derived from an EMBL/GenBank/DDBJ whole genome shotgun (WGS) entry which is preliminary data.</text>
</comment>
<protein>
    <recommendedName>
        <fullName evidence="1">Peptidase M28 domain-containing protein</fullName>
    </recommendedName>
</protein>
<reference evidence="2" key="1">
    <citation type="submission" date="2019-03" db="EMBL/GenBank/DDBJ databases">
        <title>Single cell metagenomics reveals metabolic interactions within the superorganism composed of flagellate Streblomastix strix and complex community of Bacteroidetes bacteria on its surface.</title>
        <authorList>
            <person name="Treitli S.C."/>
            <person name="Kolisko M."/>
            <person name="Husnik F."/>
            <person name="Keeling P."/>
            <person name="Hampl V."/>
        </authorList>
    </citation>
    <scope>NUCLEOTIDE SEQUENCE</scope>
    <source>
        <strain evidence="2">STM</strain>
    </source>
</reference>
<sequence>EGEDGFGSFWHTTNDTMEVIDKSTLKAVGQTVLAVIYSEF</sequence>
<dbReference type="Pfam" id="PF04389">
    <property type="entry name" value="Peptidase_M28"/>
    <property type="match status" value="1"/>
</dbReference>
<dbReference type="EMBL" id="SNRY01004015">
    <property type="protein sequence ID" value="KAA6319027.1"/>
    <property type="molecule type" value="Genomic_DNA"/>
</dbReference>
<dbReference type="InterPro" id="IPR007484">
    <property type="entry name" value="Peptidase_M28"/>
</dbReference>
<evidence type="ECO:0000259" key="1">
    <source>
        <dbReference type="Pfam" id="PF04389"/>
    </source>
</evidence>
<feature type="non-terminal residue" evidence="2">
    <location>
        <position position="1"/>
    </location>
</feature>
<accession>A0A5J4QBI4</accession>
<feature type="domain" description="Peptidase M28" evidence="1">
    <location>
        <begin position="4"/>
        <end position="35"/>
    </location>
</feature>
<dbReference type="Gene3D" id="3.40.630.10">
    <property type="entry name" value="Zn peptidases"/>
    <property type="match status" value="1"/>
</dbReference>